<proteinExistence type="predicted"/>
<name>A0AA86VAV2_9EUKA</name>
<dbReference type="Proteomes" id="UP001642409">
    <property type="component" value="Unassembled WGS sequence"/>
</dbReference>
<evidence type="ECO:0000313" key="2">
    <source>
        <dbReference type="EMBL" id="CAI9961483.1"/>
    </source>
</evidence>
<dbReference type="EMBL" id="CATOUU010000941">
    <property type="protein sequence ID" value="CAI9961483.1"/>
    <property type="molecule type" value="Genomic_DNA"/>
</dbReference>
<reference evidence="2" key="1">
    <citation type="submission" date="2023-06" db="EMBL/GenBank/DDBJ databases">
        <authorList>
            <person name="Kurt Z."/>
        </authorList>
    </citation>
    <scope>NUCLEOTIDE SEQUENCE</scope>
</reference>
<evidence type="ECO:0000313" key="4">
    <source>
        <dbReference type="Proteomes" id="UP001642409"/>
    </source>
</evidence>
<gene>
    <name evidence="2" type="ORF">HINF_LOCUS49128</name>
    <name evidence="3" type="ORF">HINF_LOCUS55296</name>
</gene>
<dbReference type="EMBL" id="CAXDID020000292">
    <property type="protein sequence ID" value="CAL6071757.1"/>
    <property type="molecule type" value="Genomic_DNA"/>
</dbReference>
<evidence type="ECO:0000313" key="3">
    <source>
        <dbReference type="EMBL" id="CAL6071757.1"/>
    </source>
</evidence>
<keyword evidence="1" id="KW-0175">Coiled coil</keyword>
<protein>
    <submittedName>
        <fullName evidence="2">Uncharacterized protein</fullName>
    </submittedName>
</protein>
<organism evidence="2">
    <name type="scientific">Hexamita inflata</name>
    <dbReference type="NCBI Taxonomy" id="28002"/>
    <lineage>
        <taxon>Eukaryota</taxon>
        <taxon>Metamonada</taxon>
        <taxon>Diplomonadida</taxon>
        <taxon>Hexamitidae</taxon>
        <taxon>Hexamitinae</taxon>
        <taxon>Hexamita</taxon>
    </lineage>
</organism>
<sequence>MEDPLTKLNNELKMLDSQLKLKVEPELNLTTKSRVLPSQLLSNVQQKQISTFDLEYQLDELKVVKEQNQLLQHELQQKQALTEEVQKLRIQLTTQIAKIQQKEVLLNQKYQEKVEQKLAQLDLEKVTFIQDVLTQLQPHFKSQLEQDSYIETIATELRVYQQKEEKIKQFNSELIEKLEQFKQEIVKQRQINTELQTEIIASNDQKIKLQQEINESQIQINDLRSQLEESEKNALFKNNQSVSTSHQLEEHVQQLQTELAQQKSVNDQLLQAVKQNQSLQPLNQQQIQIIPESTQYFIDYLIYALNLAYQQIIALQFDKNLLKQLNANAQQDQDAVRHFINKPNRTTTNQKLRRIKIAIIFFIRLKRIPTGQRTRSFNQKLIVPQTRTLKKFNYQIPKTYLQFESYLDQYTHSQLTAQNNAFQVRFKTNTSHQELNNLFFALKNSNTEQEKTLKTLSITNNNQQQELNNHKNALIEANTKLKLFQNSVPMDKFQQIVNENDILNHNLIEIIQKMEKFDEENRFLHGENQRLTLVNDQNIKFAEELVGQRKKYGDLVGQYNALKRDFDQQMNRLGLTLQSSFQNEKPEQHTEKEKSQNQVLQEQNISNYINTRDTQSLKRQQQDEVDLLQSLRTKYMSSSIYGYQNQSKYATTIHSLNANVEYSNDPLGYGQRIHELLDFK</sequence>
<evidence type="ECO:0000256" key="1">
    <source>
        <dbReference type="SAM" id="Coils"/>
    </source>
</evidence>
<keyword evidence="4" id="KW-1185">Reference proteome</keyword>
<dbReference type="AlphaFoldDB" id="A0AA86VAV2"/>
<accession>A0AA86VAV2</accession>
<feature type="coiled-coil region" evidence="1">
    <location>
        <begin position="153"/>
        <end position="272"/>
    </location>
</feature>
<feature type="coiled-coil region" evidence="1">
    <location>
        <begin position="61"/>
        <end position="98"/>
    </location>
</feature>
<feature type="coiled-coil region" evidence="1">
    <location>
        <begin position="446"/>
        <end position="480"/>
    </location>
</feature>
<comment type="caution">
    <text evidence="2">The sequence shown here is derived from an EMBL/GenBank/DDBJ whole genome shotgun (WGS) entry which is preliminary data.</text>
</comment>
<reference evidence="3 4" key="2">
    <citation type="submission" date="2024-07" db="EMBL/GenBank/DDBJ databases">
        <authorList>
            <person name="Akdeniz Z."/>
        </authorList>
    </citation>
    <scope>NUCLEOTIDE SEQUENCE [LARGE SCALE GENOMIC DNA]</scope>
</reference>